<dbReference type="OrthoDB" id="4883at2759"/>
<dbReference type="GO" id="GO:0015979">
    <property type="term" value="P:photosynthesis"/>
    <property type="evidence" value="ECO:0007669"/>
    <property type="project" value="InterPro"/>
</dbReference>
<dbReference type="PROSITE" id="PS51318">
    <property type="entry name" value="TAT"/>
    <property type="match status" value="1"/>
</dbReference>
<dbReference type="Pfam" id="PF05757">
    <property type="entry name" value="PsbQ"/>
    <property type="match status" value="1"/>
</dbReference>
<dbReference type="GO" id="GO:0019898">
    <property type="term" value="C:extrinsic component of membrane"/>
    <property type="evidence" value="ECO:0007669"/>
    <property type="project" value="InterPro"/>
</dbReference>
<keyword evidence="5" id="KW-1185">Reference proteome</keyword>
<reference evidence="4 5" key="1">
    <citation type="submission" date="2017-03" db="EMBL/GenBank/DDBJ databases">
        <title>WGS assembly of Porphyra umbilicalis.</title>
        <authorList>
            <person name="Brawley S.H."/>
            <person name="Blouin N.A."/>
            <person name="Ficko-Blean E."/>
            <person name="Wheeler G.L."/>
            <person name="Lohr M."/>
            <person name="Goodson H.V."/>
            <person name="Jenkins J.W."/>
            <person name="Blaby-Haas C.E."/>
            <person name="Helliwell K.E."/>
            <person name="Chan C."/>
            <person name="Marriage T."/>
            <person name="Bhattacharya D."/>
            <person name="Klein A.S."/>
            <person name="Badis Y."/>
            <person name="Brodie J."/>
            <person name="Cao Y."/>
            <person name="Collen J."/>
            <person name="Dittami S.M."/>
            <person name="Gachon C.M."/>
            <person name="Green B.R."/>
            <person name="Karpowicz S."/>
            <person name="Kim J.W."/>
            <person name="Kudahl U."/>
            <person name="Lin S."/>
            <person name="Michel G."/>
            <person name="Mittag M."/>
            <person name="Olson B.J."/>
            <person name="Pangilinan J."/>
            <person name="Peng Y."/>
            <person name="Qiu H."/>
            <person name="Shu S."/>
            <person name="Singer J.T."/>
            <person name="Smith A.G."/>
            <person name="Sprecher B.N."/>
            <person name="Wagner V."/>
            <person name="Wang W."/>
            <person name="Wang Z.-Y."/>
            <person name="Yan J."/>
            <person name="Yarish C."/>
            <person name="Zoeuner-Riek S."/>
            <person name="Zhuang Y."/>
            <person name="Zou Y."/>
            <person name="Lindquist E.A."/>
            <person name="Grimwood J."/>
            <person name="Barry K."/>
            <person name="Rokhsar D.S."/>
            <person name="Schmutz J."/>
            <person name="Stiller J.W."/>
            <person name="Grossman A.R."/>
            <person name="Prochnik S.E."/>
        </authorList>
    </citation>
    <scope>NUCLEOTIDE SEQUENCE [LARGE SCALE GENOMIC DNA]</scope>
    <source>
        <strain evidence="4">4086291</strain>
    </source>
</reference>
<dbReference type="Gene3D" id="1.20.120.290">
    <property type="entry name" value="Oxygen-evolving enhancer protein 3 (PsbQ), four-helix up-down bundle"/>
    <property type="match status" value="1"/>
</dbReference>
<name>A0A1X6NNP2_PORUM</name>
<evidence type="ECO:0000256" key="1">
    <source>
        <dbReference type="ARBA" id="ARBA00004370"/>
    </source>
</evidence>
<dbReference type="InterPro" id="IPR008797">
    <property type="entry name" value="PSII_PsbQ"/>
</dbReference>
<comment type="subcellular location">
    <subcellularLocation>
        <location evidence="1">Membrane</location>
    </subcellularLocation>
</comment>
<evidence type="ECO:0000256" key="2">
    <source>
        <dbReference type="ARBA" id="ARBA00023078"/>
    </source>
</evidence>
<gene>
    <name evidence="4" type="ORF">BU14_0861s0007</name>
</gene>
<keyword evidence="2" id="KW-0793">Thylakoid</keyword>
<dbReference type="GO" id="GO:0009523">
    <property type="term" value="C:photosystem II"/>
    <property type="evidence" value="ECO:0007669"/>
    <property type="project" value="InterPro"/>
</dbReference>
<dbReference type="EMBL" id="KV919296">
    <property type="protein sequence ID" value="OSX70195.1"/>
    <property type="molecule type" value="Genomic_DNA"/>
</dbReference>
<sequence length="201" mass="20607">MARSSAFVAPALPATGRVARAPAVCMGAPPPEAVTRRAALAALAAAVVGVGGASSASAGPAASQSFFGYGGASSPYSYADKSTGSVLYKDLNDEEVGKYRAIYQASRQDLSETAVAAIAGKSWEDVRSALRLRANDLGAAAKRLSDASSSSKAANKAYDQFKASANRLDWAARQKDQAKATAAREAASADLDKWGQVVGLF</sequence>
<dbReference type="SUPFAM" id="SSF101112">
    <property type="entry name" value="Oxygen-evolving enhancer protein 3"/>
    <property type="match status" value="1"/>
</dbReference>
<evidence type="ECO:0000256" key="3">
    <source>
        <dbReference type="ARBA" id="ARBA00023136"/>
    </source>
</evidence>
<keyword evidence="3" id="KW-0472">Membrane</keyword>
<accession>A0A1X6NNP2</accession>
<evidence type="ECO:0000313" key="5">
    <source>
        <dbReference type="Proteomes" id="UP000218209"/>
    </source>
</evidence>
<protein>
    <submittedName>
        <fullName evidence="4">Uncharacterized protein</fullName>
    </submittedName>
</protein>
<dbReference type="GO" id="GO:0005509">
    <property type="term" value="F:calcium ion binding"/>
    <property type="evidence" value="ECO:0007669"/>
    <property type="project" value="InterPro"/>
</dbReference>
<dbReference type="InterPro" id="IPR006311">
    <property type="entry name" value="TAT_signal"/>
</dbReference>
<proteinExistence type="predicted"/>
<dbReference type="InterPro" id="IPR023222">
    <property type="entry name" value="PsbQ-like_dom_sf"/>
</dbReference>
<dbReference type="AlphaFoldDB" id="A0A1X6NNP2"/>
<dbReference type="Proteomes" id="UP000218209">
    <property type="component" value="Unassembled WGS sequence"/>
</dbReference>
<evidence type="ECO:0000313" key="4">
    <source>
        <dbReference type="EMBL" id="OSX70195.1"/>
    </source>
</evidence>
<organism evidence="4 5">
    <name type="scientific">Porphyra umbilicalis</name>
    <name type="common">Purple laver</name>
    <name type="synonym">Red alga</name>
    <dbReference type="NCBI Taxonomy" id="2786"/>
    <lineage>
        <taxon>Eukaryota</taxon>
        <taxon>Rhodophyta</taxon>
        <taxon>Bangiophyceae</taxon>
        <taxon>Bangiales</taxon>
        <taxon>Bangiaceae</taxon>
        <taxon>Porphyra</taxon>
    </lineage>
</organism>